<proteinExistence type="predicted"/>
<dbReference type="EMBL" id="JWZT01005622">
    <property type="protein sequence ID" value="KII60430.1"/>
    <property type="molecule type" value="Genomic_DNA"/>
</dbReference>
<dbReference type="AlphaFoldDB" id="A0A0C2M064"/>
<evidence type="ECO:0000313" key="1">
    <source>
        <dbReference type="EMBL" id="KII60430.1"/>
    </source>
</evidence>
<gene>
    <name evidence="1" type="ORF">RF11_09064</name>
</gene>
<accession>A0A0C2M064</accession>
<name>A0A0C2M064_THEKT</name>
<evidence type="ECO:0000313" key="2">
    <source>
        <dbReference type="Proteomes" id="UP000031668"/>
    </source>
</evidence>
<sequence>MTSHNRWLFQCAIVFVVFVQLPLPGHSFFGSFKKSKKKKYCRNKFTEALVRAVKAPNEEPTDNKKRKIFNTYKCVTRKMREELISAHEDSRLVKATTECCSEIYYKEAKSKKCKKIAKRMKICFDFALIITEDLLTQGIYKAVKAQPSLCQFGNHPAGQGLVGGPHANHDKVPPFYDNLNPSIGMPPPGYDGYHPAHPMTPPPYGGSPPMYPMPPPPYGEYPPNHPMPPSPYDGYPPSRPMPPPLYDGYPRMPPPTYDRNRSFNGPYGKLSLIFLEWHSMRYDY</sequence>
<dbReference type="Proteomes" id="UP000031668">
    <property type="component" value="Unassembled WGS sequence"/>
</dbReference>
<comment type="caution">
    <text evidence="1">The sequence shown here is derived from an EMBL/GenBank/DDBJ whole genome shotgun (WGS) entry which is preliminary data.</text>
</comment>
<organism evidence="1 2">
    <name type="scientific">Thelohanellus kitauei</name>
    <name type="common">Myxosporean</name>
    <dbReference type="NCBI Taxonomy" id="669202"/>
    <lineage>
        <taxon>Eukaryota</taxon>
        <taxon>Metazoa</taxon>
        <taxon>Cnidaria</taxon>
        <taxon>Myxozoa</taxon>
        <taxon>Myxosporea</taxon>
        <taxon>Bivalvulida</taxon>
        <taxon>Platysporina</taxon>
        <taxon>Myxobolidae</taxon>
        <taxon>Thelohanellus</taxon>
    </lineage>
</organism>
<reference evidence="1 2" key="1">
    <citation type="journal article" date="2014" name="Genome Biol. Evol.">
        <title>The genome of the myxosporean Thelohanellus kitauei shows adaptations to nutrient acquisition within its fish host.</title>
        <authorList>
            <person name="Yang Y."/>
            <person name="Xiong J."/>
            <person name="Zhou Z."/>
            <person name="Huo F."/>
            <person name="Miao W."/>
            <person name="Ran C."/>
            <person name="Liu Y."/>
            <person name="Zhang J."/>
            <person name="Feng J."/>
            <person name="Wang M."/>
            <person name="Wang M."/>
            <person name="Wang L."/>
            <person name="Yao B."/>
        </authorList>
    </citation>
    <scope>NUCLEOTIDE SEQUENCE [LARGE SCALE GENOMIC DNA]</scope>
    <source>
        <strain evidence="1">Wuqing</strain>
    </source>
</reference>
<keyword evidence="2" id="KW-1185">Reference proteome</keyword>
<protein>
    <submittedName>
        <fullName evidence="1">Uncharacterized protein</fullName>
    </submittedName>
</protein>